<name>A0A3M8QS16_9PROT</name>
<comment type="caution">
    <text evidence="9">The sequence shown here is derived from an EMBL/GenBank/DDBJ whole genome shotgun (WGS) entry which is preliminary data.</text>
</comment>
<keyword evidence="6" id="KW-0239">DNA-directed DNA polymerase</keyword>
<sequence>MISAIPQAAEAWPPLAALLAGGLPQSMLCVGPWGSGVVELTDLFLDAMLCLAPRSDQTACGQCRSCILQRQGVHPDLLRLQAEEEGKLISIDQVRAAADFLSYTPQIAARRVLRVEPAEALAPAAANAFLKTLEEPPPRAHIVLLSAAPSRLLPTIRSRLQRLPMRLAGRAETQQWLREKGVPESAAARLARWAGDRPLWAWQAWQDGVLREREQWIPQLLALPHEGIGAALALAESWSKAATLPVLREIALSILEDLLRLRLGLVETLVNDDYITKLQSLAGSASPGALWSCEALWRKLPVTLKQNRNQLILLEDMIFAWYAIWAGRAEEHGRSA</sequence>
<evidence type="ECO:0000256" key="2">
    <source>
        <dbReference type="ARBA" id="ARBA00014363"/>
    </source>
</evidence>
<dbReference type="RefSeq" id="WP_123106188.1">
    <property type="nucleotide sequence ID" value="NZ_CP127527.1"/>
</dbReference>
<dbReference type="AlphaFoldDB" id="A0A3M8QS16"/>
<feature type="domain" description="DNA polymerase III delta subunit C-terminal" evidence="8">
    <location>
        <begin position="211"/>
        <end position="321"/>
    </location>
</feature>
<dbReference type="Pfam" id="PF13177">
    <property type="entry name" value="DNA_pol3_delta2"/>
    <property type="match status" value="1"/>
</dbReference>
<evidence type="ECO:0000256" key="5">
    <source>
        <dbReference type="ARBA" id="ARBA00022705"/>
    </source>
</evidence>
<evidence type="ECO:0000256" key="3">
    <source>
        <dbReference type="ARBA" id="ARBA00022679"/>
    </source>
</evidence>
<evidence type="ECO:0000256" key="7">
    <source>
        <dbReference type="ARBA" id="ARBA00049244"/>
    </source>
</evidence>
<evidence type="ECO:0000256" key="6">
    <source>
        <dbReference type="ARBA" id="ARBA00022932"/>
    </source>
</evidence>
<dbReference type="PANTHER" id="PTHR11669">
    <property type="entry name" value="REPLICATION FACTOR C / DNA POLYMERASE III GAMMA-TAU SUBUNIT"/>
    <property type="match status" value="1"/>
</dbReference>
<keyword evidence="3" id="KW-0808">Transferase</keyword>
<proteinExistence type="predicted"/>
<dbReference type="GO" id="GO:0006261">
    <property type="term" value="P:DNA-templated DNA replication"/>
    <property type="evidence" value="ECO:0007669"/>
    <property type="project" value="TreeGrafter"/>
</dbReference>
<evidence type="ECO:0000256" key="1">
    <source>
        <dbReference type="ARBA" id="ARBA00012417"/>
    </source>
</evidence>
<keyword evidence="4" id="KW-0548">Nucleotidyltransferase</keyword>
<dbReference type="InterPro" id="IPR050238">
    <property type="entry name" value="DNA_Rep/Repair_Clamp_Loader"/>
</dbReference>
<dbReference type="InterPro" id="IPR027417">
    <property type="entry name" value="P-loop_NTPase"/>
</dbReference>
<dbReference type="InterPro" id="IPR015199">
    <property type="entry name" value="DNA_pol_III_delta_C"/>
</dbReference>
<dbReference type="Gene3D" id="3.40.50.300">
    <property type="entry name" value="P-loop containing nucleotide triphosphate hydrolases"/>
    <property type="match status" value="1"/>
</dbReference>
<protein>
    <recommendedName>
        <fullName evidence="2">DNA polymerase III subunit delta'</fullName>
        <ecNumber evidence="1">2.7.7.7</ecNumber>
    </recommendedName>
</protein>
<evidence type="ECO:0000256" key="4">
    <source>
        <dbReference type="ARBA" id="ARBA00022695"/>
    </source>
</evidence>
<organism evidence="9">
    <name type="scientific">Acidithiobacillus sulfuriphilus</name>
    <dbReference type="NCBI Taxonomy" id="1867749"/>
    <lineage>
        <taxon>Bacteria</taxon>
        <taxon>Pseudomonadati</taxon>
        <taxon>Pseudomonadota</taxon>
        <taxon>Acidithiobacillia</taxon>
        <taxon>Acidithiobacillales</taxon>
        <taxon>Acidithiobacillaceae</taxon>
        <taxon>Acidithiobacillus</taxon>
    </lineage>
</organism>
<evidence type="ECO:0000259" key="8">
    <source>
        <dbReference type="Pfam" id="PF09115"/>
    </source>
</evidence>
<dbReference type="EC" id="2.7.7.7" evidence="1"/>
<dbReference type="GO" id="GO:0003887">
    <property type="term" value="F:DNA-directed DNA polymerase activity"/>
    <property type="evidence" value="ECO:0007669"/>
    <property type="project" value="UniProtKB-KW"/>
</dbReference>
<dbReference type="SUPFAM" id="SSF52540">
    <property type="entry name" value="P-loop containing nucleoside triphosphate hydrolases"/>
    <property type="match status" value="1"/>
</dbReference>
<gene>
    <name evidence="9" type="ORF">EC580_14195</name>
</gene>
<comment type="catalytic activity">
    <reaction evidence="7">
        <text>DNA(n) + a 2'-deoxyribonucleoside 5'-triphosphate = DNA(n+1) + diphosphate</text>
        <dbReference type="Rhea" id="RHEA:22508"/>
        <dbReference type="Rhea" id="RHEA-COMP:17339"/>
        <dbReference type="Rhea" id="RHEA-COMP:17340"/>
        <dbReference type="ChEBI" id="CHEBI:33019"/>
        <dbReference type="ChEBI" id="CHEBI:61560"/>
        <dbReference type="ChEBI" id="CHEBI:173112"/>
        <dbReference type="EC" id="2.7.7.7"/>
    </reaction>
</comment>
<dbReference type="EMBL" id="RIZI01000195">
    <property type="protein sequence ID" value="RNF57774.1"/>
    <property type="molecule type" value="Genomic_DNA"/>
</dbReference>
<dbReference type="Pfam" id="PF09115">
    <property type="entry name" value="DNApol3-delta_C"/>
    <property type="match status" value="1"/>
</dbReference>
<dbReference type="PANTHER" id="PTHR11669:SF8">
    <property type="entry name" value="DNA POLYMERASE III SUBUNIT DELTA"/>
    <property type="match status" value="1"/>
</dbReference>
<dbReference type="GO" id="GO:0003677">
    <property type="term" value="F:DNA binding"/>
    <property type="evidence" value="ECO:0007669"/>
    <property type="project" value="InterPro"/>
</dbReference>
<reference evidence="9" key="1">
    <citation type="submission" date="2018-10" db="EMBL/GenBank/DDBJ databases">
        <title>Acidithiobacillus sulfuriphilus sp. nov.: an extremely acidophilic sulfur-oxidizing chemolithotroph isolated from a neutral pH environment.</title>
        <authorList>
            <person name="Falagan C."/>
            <person name="Moya-Beltran A."/>
            <person name="Quatrini R."/>
            <person name="Johnson D.B."/>
        </authorList>
    </citation>
    <scope>NUCLEOTIDE SEQUENCE [LARGE SCALE GENOMIC DNA]</scope>
    <source>
        <strain evidence="9">CJ-2</strain>
    </source>
</reference>
<dbReference type="GO" id="GO:0009360">
    <property type="term" value="C:DNA polymerase III complex"/>
    <property type="evidence" value="ECO:0007669"/>
    <property type="project" value="InterPro"/>
</dbReference>
<dbReference type="OrthoDB" id="9811073at2"/>
<accession>A0A3M8QS16</accession>
<keyword evidence="5" id="KW-0235">DNA replication</keyword>
<evidence type="ECO:0000313" key="9">
    <source>
        <dbReference type="EMBL" id="RNF57774.1"/>
    </source>
</evidence>